<sequence length="460" mass="49164">MPSSSSAHHDSASASTSTLTQRLNAGEAPRASDTLLINEQSRLREAGGQRVIKFGFGQSPFPVFTPAVEALAAHAADKAYLPVQGLASAREAVAAFHREVDGVDWQAGEMLLAPGSKLLLFALMKALPADAEVLIPDPAWVSYAPQARMCQLATRRLTCSFESRWQVNAAALEAALADRAPTEKGVMRGEKTESDNRVRLLILNQPGNPTGLSLDHAEQAKLADVARRHDLLVLSDEIYGVLDHDGSHRAFARDYPEGTVTTTGLSKWCGAGGWRLGAMHVPASLGEALFSRLLGIASETWSSVASPIQEAACVAYQRTPALDAYITRQREILAEIGQWAAAKLDDAVIRTHAPDGGFYLYPDFEAHREALAQRGITTGSELTEVLLDECGVALLPGSAFGAPAERLTVRLAYVDFDGAALLTTSGPVIAHPGLEKVRDGIHAITAFVKTLESGSNRLDT</sequence>
<reference evidence="9 10" key="1">
    <citation type="submission" date="2018-06" db="EMBL/GenBank/DDBJ databases">
        <title>Comparative analysis of microorganisms from saline springs in Andes Mountain Range, Colombia.</title>
        <authorList>
            <person name="Rubin E."/>
        </authorList>
    </citation>
    <scope>NUCLEOTIDE SEQUENCE [LARGE SCALE GENOMIC DNA]</scope>
    <source>
        <strain evidence="9 10">USBA-857</strain>
    </source>
</reference>
<comment type="caution">
    <text evidence="9">The sequence shown here is derived from an EMBL/GenBank/DDBJ whole genome shotgun (WGS) entry which is preliminary data.</text>
</comment>
<name>A0A328XQE4_9GAMM</name>
<dbReference type="Gene3D" id="3.40.640.10">
    <property type="entry name" value="Type I PLP-dependent aspartate aminotransferase-like (Major domain)"/>
    <property type="match status" value="1"/>
</dbReference>
<comment type="similarity">
    <text evidence="2 6">Belongs to the class-I pyridoxal-phosphate-dependent aminotransferase family.</text>
</comment>
<keyword evidence="4 6" id="KW-0808">Transferase</keyword>
<dbReference type="EC" id="2.6.1.-" evidence="6"/>
<dbReference type="OrthoDB" id="9763453at2"/>
<dbReference type="AlphaFoldDB" id="A0A328XQE4"/>
<dbReference type="InterPro" id="IPR050596">
    <property type="entry name" value="AspAT/PAT-like"/>
</dbReference>
<keyword evidence="3 6" id="KW-0032">Aminotransferase</keyword>
<feature type="region of interest" description="Disordered" evidence="7">
    <location>
        <begin position="1"/>
        <end position="31"/>
    </location>
</feature>
<organism evidence="9 10">
    <name type="scientific">Onishia taeanensis</name>
    <dbReference type="NCBI Taxonomy" id="284577"/>
    <lineage>
        <taxon>Bacteria</taxon>
        <taxon>Pseudomonadati</taxon>
        <taxon>Pseudomonadota</taxon>
        <taxon>Gammaproteobacteria</taxon>
        <taxon>Oceanospirillales</taxon>
        <taxon>Halomonadaceae</taxon>
        <taxon>Onishia</taxon>
    </lineage>
</organism>
<dbReference type="EMBL" id="QLSX01000010">
    <property type="protein sequence ID" value="RAR59080.1"/>
    <property type="molecule type" value="Genomic_DNA"/>
</dbReference>
<evidence type="ECO:0000313" key="9">
    <source>
        <dbReference type="EMBL" id="RAR59080.1"/>
    </source>
</evidence>
<dbReference type="PROSITE" id="PS00105">
    <property type="entry name" value="AA_TRANSFER_CLASS_1"/>
    <property type="match status" value="1"/>
</dbReference>
<dbReference type="GO" id="GO:0008483">
    <property type="term" value="F:transaminase activity"/>
    <property type="evidence" value="ECO:0007669"/>
    <property type="project" value="UniProtKB-KW"/>
</dbReference>
<dbReference type="GO" id="GO:0030170">
    <property type="term" value="F:pyridoxal phosphate binding"/>
    <property type="evidence" value="ECO:0007669"/>
    <property type="project" value="InterPro"/>
</dbReference>
<gene>
    <name evidence="9" type="ORF">BCL93_110113</name>
</gene>
<evidence type="ECO:0000256" key="4">
    <source>
        <dbReference type="ARBA" id="ARBA00022679"/>
    </source>
</evidence>
<evidence type="ECO:0000313" key="10">
    <source>
        <dbReference type="Proteomes" id="UP000249700"/>
    </source>
</evidence>
<dbReference type="GO" id="GO:0006520">
    <property type="term" value="P:amino acid metabolic process"/>
    <property type="evidence" value="ECO:0007669"/>
    <property type="project" value="InterPro"/>
</dbReference>
<comment type="cofactor">
    <cofactor evidence="1 6">
        <name>pyridoxal 5'-phosphate</name>
        <dbReference type="ChEBI" id="CHEBI:597326"/>
    </cofactor>
</comment>
<dbReference type="Gene3D" id="3.90.1150.10">
    <property type="entry name" value="Aspartate Aminotransferase, domain 1"/>
    <property type="match status" value="1"/>
</dbReference>
<dbReference type="InterPro" id="IPR015424">
    <property type="entry name" value="PyrdxlP-dep_Trfase"/>
</dbReference>
<keyword evidence="5" id="KW-0663">Pyridoxal phosphate</keyword>
<dbReference type="InterPro" id="IPR015421">
    <property type="entry name" value="PyrdxlP-dep_Trfase_major"/>
</dbReference>
<dbReference type="InterPro" id="IPR004838">
    <property type="entry name" value="NHTrfase_class1_PyrdxlP-BS"/>
</dbReference>
<evidence type="ECO:0000259" key="8">
    <source>
        <dbReference type="Pfam" id="PF00155"/>
    </source>
</evidence>
<feature type="compositionally biased region" description="Low complexity" evidence="7">
    <location>
        <begin position="1"/>
        <end position="18"/>
    </location>
</feature>
<evidence type="ECO:0000256" key="3">
    <source>
        <dbReference type="ARBA" id="ARBA00022576"/>
    </source>
</evidence>
<dbReference type="RefSeq" id="WP_112055848.1">
    <property type="nucleotide sequence ID" value="NZ_QLSX01000010.1"/>
</dbReference>
<dbReference type="Pfam" id="PF00155">
    <property type="entry name" value="Aminotran_1_2"/>
    <property type="match status" value="1"/>
</dbReference>
<dbReference type="SUPFAM" id="SSF53383">
    <property type="entry name" value="PLP-dependent transferases"/>
    <property type="match status" value="1"/>
</dbReference>
<feature type="domain" description="Aminotransferase class I/classII large" evidence="8">
    <location>
        <begin position="51"/>
        <end position="407"/>
    </location>
</feature>
<dbReference type="CDD" id="cd00609">
    <property type="entry name" value="AAT_like"/>
    <property type="match status" value="1"/>
</dbReference>
<dbReference type="InterPro" id="IPR004839">
    <property type="entry name" value="Aminotransferase_I/II_large"/>
</dbReference>
<dbReference type="InterPro" id="IPR015422">
    <property type="entry name" value="PyrdxlP-dep_Trfase_small"/>
</dbReference>
<dbReference type="Proteomes" id="UP000249700">
    <property type="component" value="Unassembled WGS sequence"/>
</dbReference>
<evidence type="ECO:0000256" key="6">
    <source>
        <dbReference type="RuleBase" id="RU000481"/>
    </source>
</evidence>
<accession>A0A328XQE4</accession>
<evidence type="ECO:0000256" key="7">
    <source>
        <dbReference type="SAM" id="MobiDB-lite"/>
    </source>
</evidence>
<evidence type="ECO:0000256" key="2">
    <source>
        <dbReference type="ARBA" id="ARBA00007441"/>
    </source>
</evidence>
<evidence type="ECO:0000256" key="1">
    <source>
        <dbReference type="ARBA" id="ARBA00001933"/>
    </source>
</evidence>
<evidence type="ECO:0000256" key="5">
    <source>
        <dbReference type="ARBA" id="ARBA00022898"/>
    </source>
</evidence>
<protein>
    <recommendedName>
        <fullName evidence="6">Aminotransferase</fullName>
        <ecNumber evidence="6">2.6.1.-</ecNumber>
    </recommendedName>
</protein>
<proteinExistence type="inferred from homology"/>
<dbReference type="PANTHER" id="PTHR46383">
    <property type="entry name" value="ASPARTATE AMINOTRANSFERASE"/>
    <property type="match status" value="1"/>
</dbReference>
<dbReference type="PANTHER" id="PTHR46383:SF1">
    <property type="entry name" value="ASPARTATE AMINOTRANSFERASE"/>
    <property type="match status" value="1"/>
</dbReference>